<organism evidence="2 3">
    <name type="scientific">Hyunsoonleella rubra</name>
    <dbReference type="NCBI Taxonomy" id="1737062"/>
    <lineage>
        <taxon>Bacteria</taxon>
        <taxon>Pseudomonadati</taxon>
        <taxon>Bacteroidota</taxon>
        <taxon>Flavobacteriia</taxon>
        <taxon>Flavobacteriales</taxon>
        <taxon>Flavobacteriaceae</taxon>
    </lineage>
</organism>
<dbReference type="InterPro" id="IPR036568">
    <property type="entry name" value="GGCT-like_sf"/>
</dbReference>
<dbReference type="Proteomes" id="UP001597476">
    <property type="component" value="Unassembled WGS sequence"/>
</dbReference>
<name>A0ABW5TDX9_9FLAO</name>
<dbReference type="Gene3D" id="3.10.490.10">
    <property type="entry name" value="Gamma-glutamyl cyclotransferase-like"/>
    <property type="match status" value="1"/>
</dbReference>
<dbReference type="InterPro" id="IPR013024">
    <property type="entry name" value="GGCT-like"/>
</dbReference>
<proteinExistence type="predicted"/>
<protein>
    <submittedName>
        <fullName evidence="2">Gamma-glutamylcyclotransferase</fullName>
    </submittedName>
</protein>
<evidence type="ECO:0000259" key="1">
    <source>
        <dbReference type="Pfam" id="PF06094"/>
    </source>
</evidence>
<gene>
    <name evidence="2" type="ORF">ACFSR8_14900</name>
</gene>
<dbReference type="SUPFAM" id="SSF110857">
    <property type="entry name" value="Gamma-glutamyl cyclotransferase-like"/>
    <property type="match status" value="1"/>
</dbReference>
<accession>A0ABW5TDX9</accession>
<evidence type="ECO:0000313" key="2">
    <source>
        <dbReference type="EMBL" id="MFD2727511.1"/>
    </source>
</evidence>
<sequence length="134" mass="15397">MLDFLFVYGTLQKDLDNDMYRFLLRNSEYVGKGYFQGKLFKISWFPGAIRSIDSGDTVYGSIFKLKQTATVFEVLDDYEGYNPLDEASSLFKREIIDCFTKNGDAIKAWVYLYNQNVKDAPRMLSGGFLKDGNC</sequence>
<dbReference type="RefSeq" id="WP_380293442.1">
    <property type="nucleotide sequence ID" value="NZ_JBHULY010000039.1"/>
</dbReference>
<keyword evidence="3" id="KW-1185">Reference proteome</keyword>
<feature type="domain" description="Gamma-glutamylcyclotransferase AIG2-like" evidence="1">
    <location>
        <begin position="5"/>
        <end position="127"/>
    </location>
</feature>
<dbReference type="Pfam" id="PF06094">
    <property type="entry name" value="GGACT"/>
    <property type="match status" value="1"/>
</dbReference>
<dbReference type="InterPro" id="IPR009288">
    <property type="entry name" value="AIG2-like_dom"/>
</dbReference>
<comment type="caution">
    <text evidence="2">The sequence shown here is derived from an EMBL/GenBank/DDBJ whole genome shotgun (WGS) entry which is preliminary data.</text>
</comment>
<dbReference type="CDD" id="cd06661">
    <property type="entry name" value="GGCT_like"/>
    <property type="match status" value="1"/>
</dbReference>
<evidence type="ECO:0000313" key="3">
    <source>
        <dbReference type="Proteomes" id="UP001597476"/>
    </source>
</evidence>
<reference evidence="3" key="1">
    <citation type="journal article" date="2019" name="Int. J. Syst. Evol. Microbiol.">
        <title>The Global Catalogue of Microorganisms (GCM) 10K type strain sequencing project: providing services to taxonomists for standard genome sequencing and annotation.</title>
        <authorList>
            <consortium name="The Broad Institute Genomics Platform"/>
            <consortium name="The Broad Institute Genome Sequencing Center for Infectious Disease"/>
            <person name="Wu L."/>
            <person name="Ma J."/>
        </authorList>
    </citation>
    <scope>NUCLEOTIDE SEQUENCE [LARGE SCALE GENOMIC DNA]</scope>
    <source>
        <strain evidence="3">KCTC 42398</strain>
    </source>
</reference>
<dbReference type="EMBL" id="JBHULY010000039">
    <property type="protein sequence ID" value="MFD2727511.1"/>
    <property type="molecule type" value="Genomic_DNA"/>
</dbReference>